<feature type="domain" description="FAS1" evidence="3">
    <location>
        <begin position="51"/>
        <end position="198"/>
    </location>
</feature>
<gene>
    <name evidence="4" type="ORF">EG327_004380</name>
</gene>
<dbReference type="OrthoDB" id="5551751at2759"/>
<organism evidence="4 5">
    <name type="scientific">Venturia inaequalis</name>
    <name type="common">Apple scab fungus</name>
    <dbReference type="NCBI Taxonomy" id="5025"/>
    <lineage>
        <taxon>Eukaryota</taxon>
        <taxon>Fungi</taxon>
        <taxon>Dikarya</taxon>
        <taxon>Ascomycota</taxon>
        <taxon>Pezizomycotina</taxon>
        <taxon>Dothideomycetes</taxon>
        <taxon>Pleosporomycetidae</taxon>
        <taxon>Venturiales</taxon>
        <taxon>Venturiaceae</taxon>
        <taxon>Venturia</taxon>
    </lineage>
</organism>
<keyword evidence="5" id="KW-1185">Reference proteome</keyword>
<feature type="compositionally biased region" description="Polar residues" evidence="2">
    <location>
        <begin position="37"/>
        <end position="51"/>
    </location>
</feature>
<dbReference type="InterPro" id="IPR000782">
    <property type="entry name" value="FAS1_domain"/>
</dbReference>
<dbReference type="InterPro" id="IPR036378">
    <property type="entry name" value="FAS1_dom_sf"/>
</dbReference>
<dbReference type="Gene3D" id="2.30.180.10">
    <property type="entry name" value="FAS1 domain"/>
    <property type="match status" value="1"/>
</dbReference>
<dbReference type="EMBL" id="WNWR01000261">
    <property type="protein sequence ID" value="KAE9986333.1"/>
    <property type="molecule type" value="Genomic_DNA"/>
</dbReference>
<reference evidence="4 5" key="1">
    <citation type="submission" date="2019-07" db="EMBL/GenBank/DDBJ databases">
        <title>Venturia inaequalis Genome Resource.</title>
        <authorList>
            <person name="Lichtner F.J."/>
        </authorList>
    </citation>
    <scope>NUCLEOTIDE SEQUENCE [LARGE SCALE GENOMIC DNA]</scope>
    <source>
        <strain evidence="4 5">DMI_063113</strain>
    </source>
</reference>
<dbReference type="SUPFAM" id="SSF82153">
    <property type="entry name" value="FAS1 domain"/>
    <property type="match status" value="1"/>
</dbReference>
<evidence type="ECO:0000256" key="2">
    <source>
        <dbReference type="SAM" id="MobiDB-lite"/>
    </source>
</evidence>
<evidence type="ECO:0000313" key="5">
    <source>
        <dbReference type="Proteomes" id="UP000490939"/>
    </source>
</evidence>
<keyword evidence="1" id="KW-0732">Signal</keyword>
<accession>A0A8H3Z7S9</accession>
<protein>
    <recommendedName>
        <fullName evidence="3">FAS1 domain-containing protein</fullName>
    </recommendedName>
</protein>
<dbReference type="AlphaFoldDB" id="A0A8H3Z7S9"/>
<dbReference type="PANTHER" id="PTHR28156:SF1">
    <property type="entry name" value="FAS1 DOMAIN-CONTAINING PROTEIN YDR262W"/>
    <property type="match status" value="1"/>
</dbReference>
<feature type="region of interest" description="Disordered" evidence="2">
    <location>
        <begin position="22"/>
        <end position="51"/>
    </location>
</feature>
<proteinExistence type="predicted"/>
<name>A0A8H3Z7S9_VENIN</name>
<evidence type="ECO:0000256" key="1">
    <source>
        <dbReference type="ARBA" id="ARBA00022729"/>
    </source>
</evidence>
<evidence type="ECO:0000259" key="3">
    <source>
        <dbReference type="PROSITE" id="PS50213"/>
    </source>
</evidence>
<dbReference type="Proteomes" id="UP000490939">
    <property type="component" value="Unassembled WGS sequence"/>
</dbReference>
<dbReference type="InterPro" id="IPR040200">
    <property type="entry name" value="Mug57-like"/>
</dbReference>
<evidence type="ECO:0000313" key="4">
    <source>
        <dbReference type="EMBL" id="KAE9986333.1"/>
    </source>
</evidence>
<sequence>MRISYIATYPLLSTLTTAAQPPPFRTFSLPEARDQSPAMTSPDLSTGNGNGQTISDVLPRNQQISIFTSFTRDIASISTGFESTIQKFTVLAPEDSEIKNLPRKPWENPGDYSAFGEGAYEGQSGVDRAQDNLKKFVEAHVVPSSPWREGEKVKTLGGREVWWEKKDGKKLIQPQSLEVLSVADKVSNGEVWVLKGVLNYAA</sequence>
<dbReference type="PANTHER" id="PTHR28156">
    <property type="entry name" value="FAS1 DOMAIN-CONTAINING PROTEIN YDR262W"/>
    <property type="match status" value="1"/>
</dbReference>
<dbReference type="PROSITE" id="PS50213">
    <property type="entry name" value="FAS1"/>
    <property type="match status" value="1"/>
</dbReference>
<comment type="caution">
    <text evidence="4">The sequence shown here is derived from an EMBL/GenBank/DDBJ whole genome shotgun (WGS) entry which is preliminary data.</text>
</comment>